<evidence type="ECO:0000313" key="1">
    <source>
        <dbReference type="EMBL" id="KAF3854951.1"/>
    </source>
</evidence>
<sequence>MHGLLIRHGCRRLLFLSPPQTRCLRVQDALTSDLLFQAEDHRHGLVQHQQLGLRLLALQVQLNHVTQLLEGLVDVPHTQALTGVVGHPPVALTFGLLLRGQILILIDTATSMREKEMLGAGRSQEALQVLVQQAVDVCRQAGRGAHSVVPQDVDHIVQSVQPVLHLRLRTPREEKFSCIRGRRPDWCGRAGGEVAAGDCAAPAAGCCTPPPGSGGCSQSTFIALLVQPIYSIPDVGRIACPL</sequence>
<proteinExistence type="predicted"/>
<dbReference type="AlphaFoldDB" id="A0A7J5Z1F5"/>
<keyword evidence="2" id="KW-1185">Reference proteome</keyword>
<protein>
    <submittedName>
        <fullName evidence="1">Uncharacterized protein</fullName>
    </submittedName>
</protein>
<evidence type="ECO:0000313" key="2">
    <source>
        <dbReference type="Proteomes" id="UP000518266"/>
    </source>
</evidence>
<accession>A0A7J5Z1F5</accession>
<organism evidence="1 2">
    <name type="scientific">Dissostichus mawsoni</name>
    <name type="common">Antarctic cod</name>
    <dbReference type="NCBI Taxonomy" id="36200"/>
    <lineage>
        <taxon>Eukaryota</taxon>
        <taxon>Metazoa</taxon>
        <taxon>Chordata</taxon>
        <taxon>Craniata</taxon>
        <taxon>Vertebrata</taxon>
        <taxon>Euteleostomi</taxon>
        <taxon>Actinopterygii</taxon>
        <taxon>Neopterygii</taxon>
        <taxon>Teleostei</taxon>
        <taxon>Neoteleostei</taxon>
        <taxon>Acanthomorphata</taxon>
        <taxon>Eupercaria</taxon>
        <taxon>Perciformes</taxon>
        <taxon>Notothenioidei</taxon>
        <taxon>Nototheniidae</taxon>
        <taxon>Dissostichus</taxon>
    </lineage>
</organism>
<dbReference type="OrthoDB" id="10606978at2759"/>
<dbReference type="EMBL" id="JAAKFY010000007">
    <property type="protein sequence ID" value="KAF3854951.1"/>
    <property type="molecule type" value="Genomic_DNA"/>
</dbReference>
<dbReference type="Proteomes" id="UP000518266">
    <property type="component" value="Unassembled WGS sequence"/>
</dbReference>
<name>A0A7J5Z1F5_DISMA</name>
<comment type="caution">
    <text evidence="1">The sequence shown here is derived from an EMBL/GenBank/DDBJ whole genome shotgun (WGS) entry which is preliminary data.</text>
</comment>
<reference evidence="1 2" key="1">
    <citation type="submission" date="2020-03" db="EMBL/GenBank/DDBJ databases">
        <title>Dissostichus mawsoni Genome sequencing and assembly.</title>
        <authorList>
            <person name="Park H."/>
        </authorList>
    </citation>
    <scope>NUCLEOTIDE SEQUENCE [LARGE SCALE GENOMIC DNA]</scope>
    <source>
        <strain evidence="1">DM0001</strain>
        <tissue evidence="1">Muscle</tissue>
    </source>
</reference>
<gene>
    <name evidence="1" type="ORF">F7725_023006</name>
</gene>